<keyword evidence="5 7" id="KW-1133">Transmembrane helix</keyword>
<dbReference type="AlphaFoldDB" id="A0A103DXE9"/>
<feature type="transmembrane region" description="Helical" evidence="7">
    <location>
        <begin position="198"/>
        <end position="221"/>
    </location>
</feature>
<feature type="transmembrane region" description="Helical" evidence="7">
    <location>
        <begin position="347"/>
        <end position="367"/>
    </location>
</feature>
<proteinExistence type="predicted"/>
<evidence type="ECO:0000256" key="2">
    <source>
        <dbReference type="ARBA" id="ARBA00022448"/>
    </source>
</evidence>
<keyword evidence="9" id="KW-1185">Reference proteome</keyword>
<dbReference type="RefSeq" id="WP_059519713.1">
    <property type="nucleotide sequence ID" value="NZ_LOWA01000054.1"/>
</dbReference>
<keyword evidence="4" id="KW-0769">Symport</keyword>
<accession>A0A103DXE9</accession>
<keyword evidence="6 7" id="KW-0472">Membrane</keyword>
<name>A0A103DXE9_9BURK</name>
<feature type="transmembrane region" description="Helical" evidence="7">
    <location>
        <begin position="97"/>
        <end position="120"/>
    </location>
</feature>
<keyword evidence="3 7" id="KW-0812">Transmembrane</keyword>
<evidence type="ECO:0000256" key="1">
    <source>
        <dbReference type="ARBA" id="ARBA00004141"/>
    </source>
</evidence>
<dbReference type="OrthoDB" id="9787548at2"/>
<evidence type="ECO:0008006" key="10">
    <source>
        <dbReference type="Google" id="ProtNLM"/>
    </source>
</evidence>
<evidence type="ECO:0000313" key="8">
    <source>
        <dbReference type="EMBL" id="KVE24492.1"/>
    </source>
</evidence>
<organism evidence="8 9">
    <name type="scientific">Burkholderia singularis</name>
    <dbReference type="NCBI Taxonomy" id="1503053"/>
    <lineage>
        <taxon>Bacteria</taxon>
        <taxon>Pseudomonadati</taxon>
        <taxon>Pseudomonadota</taxon>
        <taxon>Betaproteobacteria</taxon>
        <taxon>Burkholderiales</taxon>
        <taxon>Burkholderiaceae</taxon>
        <taxon>Burkholderia</taxon>
        <taxon>pseudomallei group</taxon>
    </lineage>
</organism>
<evidence type="ECO:0000256" key="3">
    <source>
        <dbReference type="ARBA" id="ARBA00022692"/>
    </source>
</evidence>
<dbReference type="GO" id="GO:0034755">
    <property type="term" value="P:iron ion transmembrane transport"/>
    <property type="evidence" value="ECO:0007669"/>
    <property type="project" value="TreeGrafter"/>
</dbReference>
<feature type="transmembrane region" description="Helical" evidence="7">
    <location>
        <begin position="373"/>
        <end position="391"/>
    </location>
</feature>
<dbReference type="PANTHER" id="PTHR11706:SF33">
    <property type="entry name" value="NATURAL RESISTANCE-ASSOCIATED MACROPHAGE PROTEIN 2"/>
    <property type="match status" value="1"/>
</dbReference>
<evidence type="ECO:0000256" key="5">
    <source>
        <dbReference type="ARBA" id="ARBA00022989"/>
    </source>
</evidence>
<evidence type="ECO:0000313" key="9">
    <source>
        <dbReference type="Proteomes" id="UP000062788"/>
    </source>
</evidence>
<gene>
    <name evidence="8" type="ORF">WS67_20540</name>
</gene>
<dbReference type="Proteomes" id="UP000062788">
    <property type="component" value="Unassembled WGS sequence"/>
</dbReference>
<keyword evidence="2" id="KW-0813">Transport</keyword>
<feature type="transmembrane region" description="Helical" evidence="7">
    <location>
        <begin position="132"/>
        <end position="152"/>
    </location>
</feature>
<dbReference type="PANTHER" id="PTHR11706">
    <property type="entry name" value="SOLUTE CARRIER PROTEIN FAMILY 11 MEMBER"/>
    <property type="match status" value="1"/>
</dbReference>
<protein>
    <recommendedName>
        <fullName evidence="10">Manganese transport protein MntH</fullName>
    </recommendedName>
</protein>
<feature type="transmembrane region" description="Helical" evidence="7">
    <location>
        <begin position="296"/>
        <end position="326"/>
    </location>
</feature>
<dbReference type="InterPro" id="IPR001046">
    <property type="entry name" value="NRAMP_fam"/>
</dbReference>
<evidence type="ECO:0000256" key="7">
    <source>
        <dbReference type="SAM" id="Phobius"/>
    </source>
</evidence>
<comment type="subcellular location">
    <subcellularLocation>
        <location evidence="1">Membrane</location>
        <topology evidence="1">Multi-pass membrane protein</topology>
    </subcellularLocation>
</comment>
<evidence type="ECO:0000256" key="4">
    <source>
        <dbReference type="ARBA" id="ARBA00022847"/>
    </source>
</evidence>
<feature type="transmembrane region" description="Helical" evidence="7">
    <location>
        <begin position="253"/>
        <end position="276"/>
    </location>
</feature>
<dbReference type="GO" id="GO:0005384">
    <property type="term" value="F:manganese ion transmembrane transporter activity"/>
    <property type="evidence" value="ECO:0007669"/>
    <property type="project" value="TreeGrafter"/>
</dbReference>
<dbReference type="GO" id="GO:0015293">
    <property type="term" value="F:symporter activity"/>
    <property type="evidence" value="ECO:0007669"/>
    <property type="project" value="UniProtKB-KW"/>
</dbReference>
<feature type="transmembrane region" description="Helical" evidence="7">
    <location>
        <begin position="412"/>
        <end position="430"/>
    </location>
</feature>
<dbReference type="GO" id="GO:0015086">
    <property type="term" value="F:cadmium ion transmembrane transporter activity"/>
    <property type="evidence" value="ECO:0007669"/>
    <property type="project" value="TreeGrafter"/>
</dbReference>
<comment type="caution">
    <text evidence="8">The sequence shown here is derived from an EMBL/GenBank/DDBJ whole genome shotgun (WGS) entry which is preliminary data.</text>
</comment>
<dbReference type="Pfam" id="PF01566">
    <property type="entry name" value="Nramp"/>
    <property type="match status" value="1"/>
</dbReference>
<reference evidence="8 9" key="1">
    <citation type="submission" date="2015-11" db="EMBL/GenBank/DDBJ databases">
        <title>Expanding the genomic diversity of Burkholderia species for the development of highly accurate diagnostics.</title>
        <authorList>
            <person name="Sahl J."/>
            <person name="Keim P."/>
            <person name="Wagner D."/>
        </authorList>
    </citation>
    <scope>NUCLEOTIDE SEQUENCE [LARGE SCALE GENOMIC DNA]</scope>
    <source>
        <strain evidence="8 9">TSV85</strain>
    </source>
</reference>
<dbReference type="EMBL" id="LOWA01000054">
    <property type="protein sequence ID" value="KVE24492.1"/>
    <property type="molecule type" value="Genomic_DNA"/>
</dbReference>
<dbReference type="GO" id="GO:0005886">
    <property type="term" value="C:plasma membrane"/>
    <property type="evidence" value="ECO:0007669"/>
    <property type="project" value="TreeGrafter"/>
</dbReference>
<sequence>MSELRGNVPQPAAAAPSATKPWYKRLGPGLLAGASDADPSNVAVYAQAGSQFGFHMLWMIVVTLPMMVAVQLASAFIGRANREGLVAAIRKHYSERLAKCLIAMVAVVNVVNVGADLAAMGDATALVVGGRSYWYAPVYGIASLVLQVLLPYDRYARWLKWMTLGLSAYVLELAFVHIDWRSLLQAIVLPHIAFTHAYATTAVAVLGTTLSPYLFVWQAALEVEEISAERRNGDAVRAPGARRETGRRITFDTWTGMIVTNAVSFCIMAIGAAVFFTHGKHDIGSTAQAAEALRPIAGNAAFVVFALGIVGCGLLAVPAFAGSAAYGCAEAWRWREGLNEPVRRAPAFYAVLTLCVVAGIAICFSPLNPIKALYWSAVLNGIAAVPMLVLVMLLAQRRDATGQPGSGPASKVFGWCAVVLMAASVITMIVDMLT</sequence>
<feature type="transmembrane region" description="Helical" evidence="7">
    <location>
        <begin position="159"/>
        <end position="178"/>
    </location>
</feature>
<evidence type="ECO:0000256" key="6">
    <source>
        <dbReference type="ARBA" id="ARBA00023136"/>
    </source>
</evidence>
<feature type="transmembrane region" description="Helical" evidence="7">
    <location>
        <begin position="56"/>
        <end position="77"/>
    </location>
</feature>